<proteinExistence type="inferred from homology"/>
<keyword evidence="8" id="KW-0732">Signal</keyword>
<evidence type="ECO:0000256" key="3">
    <source>
        <dbReference type="ARBA" id="ARBA00022801"/>
    </source>
</evidence>
<feature type="domain" description="Peptidase S8/S53" evidence="9">
    <location>
        <begin position="55"/>
        <end position="295"/>
    </location>
</feature>
<keyword evidence="3 7" id="KW-0378">Hydrolase</keyword>
<dbReference type="GO" id="GO:0006508">
    <property type="term" value="P:proteolysis"/>
    <property type="evidence" value="ECO:0007669"/>
    <property type="project" value="UniProtKB-KW"/>
</dbReference>
<reference evidence="10 11" key="1">
    <citation type="submission" date="2020-04" db="EMBL/GenBank/DDBJ databases">
        <title>Perkinsus olseni comparative genomics.</title>
        <authorList>
            <person name="Bogema D.R."/>
        </authorList>
    </citation>
    <scope>NUCLEOTIDE SEQUENCE [LARGE SCALE GENOMIC DNA]</scope>
    <source>
        <strain evidence="10">ATCC PRA-205</strain>
    </source>
</reference>
<evidence type="ECO:0000256" key="4">
    <source>
        <dbReference type="ARBA" id="ARBA00022825"/>
    </source>
</evidence>
<feature type="active site" description="Charge relay system" evidence="7">
    <location>
        <position position="94"/>
    </location>
</feature>
<evidence type="ECO:0000256" key="5">
    <source>
        <dbReference type="ARBA" id="ARBA00023529"/>
    </source>
</evidence>
<feature type="active site" description="Charge relay system" evidence="7">
    <location>
        <position position="61"/>
    </location>
</feature>
<evidence type="ECO:0000256" key="2">
    <source>
        <dbReference type="ARBA" id="ARBA00022670"/>
    </source>
</evidence>
<keyword evidence="2 7" id="KW-0645">Protease</keyword>
<dbReference type="EC" id="3.4.21.62" evidence="6"/>
<dbReference type="PROSITE" id="PS00136">
    <property type="entry name" value="SUBTILASE_ASP"/>
    <property type="match status" value="1"/>
</dbReference>
<dbReference type="PANTHER" id="PTHR43806:SF11">
    <property type="entry name" value="CEREVISIN-RELATED"/>
    <property type="match status" value="1"/>
</dbReference>
<evidence type="ECO:0000256" key="7">
    <source>
        <dbReference type="PROSITE-ProRule" id="PRU01240"/>
    </source>
</evidence>
<dbReference type="Gene3D" id="3.40.50.200">
    <property type="entry name" value="Peptidase S8/S53 domain"/>
    <property type="match status" value="1"/>
</dbReference>
<evidence type="ECO:0000313" key="11">
    <source>
        <dbReference type="Proteomes" id="UP000574390"/>
    </source>
</evidence>
<dbReference type="Proteomes" id="UP000574390">
    <property type="component" value="Unassembled WGS sequence"/>
</dbReference>
<comment type="caution">
    <text evidence="10">The sequence shown here is derived from an EMBL/GenBank/DDBJ whole genome shotgun (WGS) entry which is preliminary data.</text>
</comment>
<dbReference type="AlphaFoldDB" id="A0A7J6PSJ7"/>
<comment type="catalytic activity">
    <reaction evidence="5">
        <text>Hydrolysis of proteins with broad specificity for peptide bonds, and a preference for a large uncharged residue in P1. Hydrolyzes peptide amides.</text>
        <dbReference type="EC" id="3.4.21.62"/>
    </reaction>
</comment>
<evidence type="ECO:0000313" key="10">
    <source>
        <dbReference type="EMBL" id="KAF4698992.1"/>
    </source>
</evidence>
<evidence type="ECO:0000256" key="1">
    <source>
        <dbReference type="ARBA" id="ARBA00011073"/>
    </source>
</evidence>
<dbReference type="PROSITE" id="PS51892">
    <property type="entry name" value="SUBTILASE"/>
    <property type="match status" value="1"/>
</dbReference>
<feature type="signal peptide" evidence="8">
    <location>
        <begin position="1"/>
        <end position="19"/>
    </location>
</feature>
<sequence>MAFACRLLFSVLVSEMAGGFPNDPGFLKHQKPYFEAVQIPGAWKLVQQDPNHKVTTIAIIDSGMKSDHPDLKDNAVVGYNVVDKNTDTHDREGHGTKMAGIAGAVINNGIGGAGTALSVRIMPIYDGGLPFNDHYLAEAIKYAVGAKADVILFAAGSNKPFDDEATAAITQAETANIPLICSAGNEAKEIGQGNHVFPCEYTKTMDGVICVAGTLEDTMNLFKKSNYASFIDAAAPATALMTTYDGGYVVNSRVSNSAAMVAGVVAMMKSVSPSPLTVKQIKEAIKHTSDPGVKSSDGKVTMPFGRVNAFKAVKSAIPAG</sequence>
<feature type="chain" id="PRO_5029897464" description="subtilisin" evidence="8">
    <location>
        <begin position="20"/>
        <end position="320"/>
    </location>
</feature>
<dbReference type="EMBL" id="JABANM010034833">
    <property type="protein sequence ID" value="KAF4698992.1"/>
    <property type="molecule type" value="Genomic_DNA"/>
</dbReference>
<feature type="active site" description="Charge relay system" evidence="7">
    <location>
        <position position="255"/>
    </location>
</feature>
<dbReference type="InterPro" id="IPR000209">
    <property type="entry name" value="Peptidase_S8/S53_dom"/>
</dbReference>
<dbReference type="InterPro" id="IPR050131">
    <property type="entry name" value="Peptidase_S8_subtilisin-like"/>
</dbReference>
<evidence type="ECO:0000256" key="8">
    <source>
        <dbReference type="SAM" id="SignalP"/>
    </source>
</evidence>
<organism evidence="10 11">
    <name type="scientific">Perkinsus olseni</name>
    <name type="common">Perkinsus atlanticus</name>
    <dbReference type="NCBI Taxonomy" id="32597"/>
    <lineage>
        <taxon>Eukaryota</taxon>
        <taxon>Sar</taxon>
        <taxon>Alveolata</taxon>
        <taxon>Perkinsozoa</taxon>
        <taxon>Perkinsea</taxon>
        <taxon>Perkinsida</taxon>
        <taxon>Perkinsidae</taxon>
        <taxon>Perkinsus</taxon>
    </lineage>
</organism>
<dbReference type="SUPFAM" id="SSF52743">
    <property type="entry name" value="Subtilisin-like"/>
    <property type="match status" value="1"/>
</dbReference>
<dbReference type="Pfam" id="PF00082">
    <property type="entry name" value="Peptidase_S8"/>
    <property type="match status" value="1"/>
</dbReference>
<evidence type="ECO:0000256" key="6">
    <source>
        <dbReference type="ARBA" id="ARBA00023619"/>
    </source>
</evidence>
<gene>
    <name evidence="10" type="primary">SUB2_57</name>
    <name evidence="10" type="ORF">FOZ62_031656</name>
</gene>
<dbReference type="InterPro" id="IPR015500">
    <property type="entry name" value="Peptidase_S8_subtilisin-rel"/>
</dbReference>
<evidence type="ECO:0000259" key="9">
    <source>
        <dbReference type="Pfam" id="PF00082"/>
    </source>
</evidence>
<dbReference type="GO" id="GO:0004252">
    <property type="term" value="F:serine-type endopeptidase activity"/>
    <property type="evidence" value="ECO:0007669"/>
    <property type="project" value="UniProtKB-UniRule"/>
</dbReference>
<comment type="similarity">
    <text evidence="1 7">Belongs to the peptidase S8 family.</text>
</comment>
<keyword evidence="4 7" id="KW-0720">Serine protease</keyword>
<dbReference type="PANTHER" id="PTHR43806">
    <property type="entry name" value="PEPTIDASE S8"/>
    <property type="match status" value="1"/>
</dbReference>
<protein>
    <recommendedName>
        <fullName evidence="6">subtilisin</fullName>
        <ecNumber evidence="6">3.4.21.62</ecNumber>
    </recommendedName>
</protein>
<dbReference type="InterPro" id="IPR023827">
    <property type="entry name" value="Peptidase_S8_Asp-AS"/>
</dbReference>
<dbReference type="PRINTS" id="PR00723">
    <property type="entry name" value="SUBTILISIN"/>
</dbReference>
<name>A0A7J6PSJ7_PEROL</name>
<dbReference type="InterPro" id="IPR036852">
    <property type="entry name" value="Peptidase_S8/S53_dom_sf"/>
</dbReference>
<accession>A0A7J6PSJ7</accession>